<organism evidence="1 2">
    <name type="scientific">Rhodococcus wratislaviensis</name>
    <name type="common">Tsukamurella wratislaviensis</name>
    <dbReference type="NCBI Taxonomy" id="44752"/>
    <lineage>
        <taxon>Bacteria</taxon>
        <taxon>Bacillati</taxon>
        <taxon>Actinomycetota</taxon>
        <taxon>Actinomycetes</taxon>
        <taxon>Mycobacteriales</taxon>
        <taxon>Nocardiaceae</taxon>
        <taxon>Rhodococcus</taxon>
    </lineage>
</organism>
<dbReference type="EMBL" id="BHYM01000037">
    <property type="protein sequence ID" value="GCE40655.1"/>
    <property type="molecule type" value="Genomic_DNA"/>
</dbReference>
<gene>
    <name evidence="1" type="ORF">Rhow_004298</name>
</gene>
<reference evidence="1 2" key="1">
    <citation type="submission" date="2018-11" db="EMBL/GenBank/DDBJ databases">
        <title>Microbial catabolism of amino acid.</title>
        <authorList>
            <person name="Hibi M."/>
            <person name="Ogawa J."/>
        </authorList>
    </citation>
    <scope>NUCLEOTIDE SEQUENCE [LARGE SCALE GENOMIC DNA]</scope>
    <source>
        <strain evidence="1 2">C31-06</strain>
    </source>
</reference>
<protein>
    <submittedName>
        <fullName evidence="1">Uncharacterized protein</fullName>
    </submittedName>
</protein>
<accession>A0A402CAJ5</accession>
<sequence length="48" mass="5354">MIYDCTPSPIRTPGWLARRFLAASVTVRSIRRFLVSGFLADALTSSRP</sequence>
<proteinExistence type="predicted"/>
<name>A0A402CAJ5_RHOWR</name>
<keyword evidence="2" id="KW-1185">Reference proteome</keyword>
<dbReference type="Proteomes" id="UP000287519">
    <property type="component" value="Unassembled WGS sequence"/>
</dbReference>
<dbReference type="AlphaFoldDB" id="A0A402CAJ5"/>
<comment type="caution">
    <text evidence="1">The sequence shown here is derived from an EMBL/GenBank/DDBJ whole genome shotgun (WGS) entry which is preliminary data.</text>
</comment>
<evidence type="ECO:0000313" key="1">
    <source>
        <dbReference type="EMBL" id="GCE40655.1"/>
    </source>
</evidence>
<evidence type="ECO:0000313" key="2">
    <source>
        <dbReference type="Proteomes" id="UP000287519"/>
    </source>
</evidence>